<keyword evidence="2" id="KW-1185">Reference proteome</keyword>
<reference evidence="1 2" key="1">
    <citation type="submission" date="2019-04" db="EMBL/GenBank/DDBJ databases">
        <title>Friends and foes A comparative genomics study of 23 Aspergillus species from section Flavi.</title>
        <authorList>
            <consortium name="DOE Joint Genome Institute"/>
            <person name="Kjaerbolling I."/>
            <person name="Vesth T."/>
            <person name="Frisvad J.C."/>
            <person name="Nybo J.L."/>
            <person name="Theobald S."/>
            <person name="Kildgaard S."/>
            <person name="Isbrandt T."/>
            <person name="Kuo A."/>
            <person name="Sato A."/>
            <person name="Lyhne E.K."/>
            <person name="Kogle M.E."/>
            <person name="Wiebenga A."/>
            <person name="Kun R.S."/>
            <person name="Lubbers R.J."/>
            <person name="Makela M.R."/>
            <person name="Barry K."/>
            <person name="Chovatia M."/>
            <person name="Clum A."/>
            <person name="Daum C."/>
            <person name="Haridas S."/>
            <person name="He G."/>
            <person name="LaButti K."/>
            <person name="Lipzen A."/>
            <person name="Mondo S."/>
            <person name="Riley R."/>
            <person name="Salamov A."/>
            <person name="Simmons B.A."/>
            <person name="Magnuson J.K."/>
            <person name="Henrissat B."/>
            <person name="Mortensen U.H."/>
            <person name="Larsen T.O."/>
            <person name="Devries R.P."/>
            <person name="Grigoriev I.V."/>
            <person name="Machida M."/>
            <person name="Baker S.E."/>
            <person name="Andersen M.R."/>
        </authorList>
    </citation>
    <scope>NUCLEOTIDE SEQUENCE [LARGE SCALE GENOMIC DNA]</scope>
    <source>
        <strain evidence="1 2">IBT 18842</strain>
    </source>
</reference>
<sequence length="222" mass="25956">MADELHEVQPSDVGFLETLKVYKNSAVFKVKICERLCVMKVYHDRGPSEWDPTDYEVNLFVCESSAYRRMKDKGLCRQGIIPEFYGTITKIQPSLWPDLHMFLHDKLPPNAVLIEYIPDAQVLDLSNYSRDCLVVLRDTLDKIHQAGVLHGDPMPRNMMISSRRDRALWIDFDSAQTFSDILSEYQKVWFEEEDGMMDYFIKALAEDYEGGQLSHTYSYYYH</sequence>
<protein>
    <recommendedName>
        <fullName evidence="3">Protein kinase domain-containing protein</fullName>
    </recommendedName>
</protein>
<evidence type="ECO:0000313" key="1">
    <source>
        <dbReference type="EMBL" id="KAE8152927.1"/>
    </source>
</evidence>
<dbReference type="SUPFAM" id="SSF56112">
    <property type="entry name" value="Protein kinase-like (PK-like)"/>
    <property type="match status" value="1"/>
</dbReference>
<proteinExistence type="predicted"/>
<name>A0A5N6U2M4_ASPAV</name>
<accession>A0A5N6U2M4</accession>
<dbReference type="AlphaFoldDB" id="A0A5N6U2M4"/>
<dbReference type="InterPro" id="IPR011009">
    <property type="entry name" value="Kinase-like_dom_sf"/>
</dbReference>
<gene>
    <name evidence="1" type="ORF">BDV25DRAFT_127551</name>
</gene>
<evidence type="ECO:0008006" key="3">
    <source>
        <dbReference type="Google" id="ProtNLM"/>
    </source>
</evidence>
<evidence type="ECO:0000313" key="2">
    <source>
        <dbReference type="Proteomes" id="UP000325780"/>
    </source>
</evidence>
<dbReference type="Proteomes" id="UP000325780">
    <property type="component" value="Unassembled WGS sequence"/>
</dbReference>
<dbReference type="EMBL" id="ML742045">
    <property type="protein sequence ID" value="KAE8152927.1"/>
    <property type="molecule type" value="Genomic_DNA"/>
</dbReference>
<dbReference type="OrthoDB" id="4185642at2759"/>
<dbReference type="Gene3D" id="1.10.510.10">
    <property type="entry name" value="Transferase(Phosphotransferase) domain 1"/>
    <property type="match status" value="1"/>
</dbReference>
<organism evidence="1 2">
    <name type="scientific">Aspergillus avenaceus</name>
    <dbReference type="NCBI Taxonomy" id="36643"/>
    <lineage>
        <taxon>Eukaryota</taxon>
        <taxon>Fungi</taxon>
        <taxon>Dikarya</taxon>
        <taxon>Ascomycota</taxon>
        <taxon>Pezizomycotina</taxon>
        <taxon>Eurotiomycetes</taxon>
        <taxon>Eurotiomycetidae</taxon>
        <taxon>Eurotiales</taxon>
        <taxon>Aspergillaceae</taxon>
        <taxon>Aspergillus</taxon>
        <taxon>Aspergillus subgen. Circumdati</taxon>
    </lineage>
</organism>